<dbReference type="Pfam" id="PF00932">
    <property type="entry name" value="LTD"/>
    <property type="match status" value="1"/>
</dbReference>
<name>A0A382NJY5_9ZZZZ</name>
<proteinExistence type="predicted"/>
<evidence type="ECO:0000313" key="2">
    <source>
        <dbReference type="EMBL" id="SVC60990.1"/>
    </source>
</evidence>
<evidence type="ECO:0000259" key="1">
    <source>
        <dbReference type="PROSITE" id="PS51841"/>
    </source>
</evidence>
<dbReference type="EMBL" id="UINC01100720">
    <property type="protein sequence ID" value="SVC60990.1"/>
    <property type="molecule type" value="Genomic_DNA"/>
</dbReference>
<dbReference type="InterPro" id="IPR008979">
    <property type="entry name" value="Galactose-bd-like_sf"/>
</dbReference>
<feature type="non-terminal residue" evidence="2">
    <location>
        <position position="297"/>
    </location>
</feature>
<dbReference type="SUPFAM" id="SSF74853">
    <property type="entry name" value="Lamin A/C globular tail domain"/>
    <property type="match status" value="1"/>
</dbReference>
<dbReference type="PROSITE" id="PS51841">
    <property type="entry name" value="LTD"/>
    <property type="match status" value="1"/>
</dbReference>
<gene>
    <name evidence="2" type="ORF">METZ01_LOCUS313844</name>
</gene>
<dbReference type="AlphaFoldDB" id="A0A382NJY5"/>
<dbReference type="Gene3D" id="2.60.40.1260">
    <property type="entry name" value="Lamin Tail domain"/>
    <property type="match status" value="1"/>
</dbReference>
<dbReference type="SUPFAM" id="SSF49785">
    <property type="entry name" value="Galactose-binding domain-like"/>
    <property type="match status" value="1"/>
</dbReference>
<reference evidence="2" key="1">
    <citation type="submission" date="2018-05" db="EMBL/GenBank/DDBJ databases">
        <authorList>
            <person name="Lanie J.A."/>
            <person name="Ng W.-L."/>
            <person name="Kazmierczak K.M."/>
            <person name="Andrzejewski T.M."/>
            <person name="Davidsen T.M."/>
            <person name="Wayne K.J."/>
            <person name="Tettelin H."/>
            <person name="Glass J.I."/>
            <person name="Rusch D."/>
            <person name="Podicherti R."/>
            <person name="Tsui H.-C.T."/>
            <person name="Winkler M.E."/>
        </authorList>
    </citation>
    <scope>NUCLEOTIDE SEQUENCE</scope>
</reference>
<dbReference type="Gene3D" id="2.60.120.260">
    <property type="entry name" value="Galactose-binding domain-like"/>
    <property type="match status" value="1"/>
</dbReference>
<sequence>MKRNIYILAFAFLIIISTDLFAQIHINEIMSSNSNTIYTSDGDTPDWIELYNTNDFIVNLDGYGLSDDIEEPFKWIFPNININPNEYLLVFASGEDQYLIQHWETVINWGDSWSYFIGTVEPPGNWMDLDFVDSSWGVGPSGFGYGDGDDETVVPQVMSVYLRKTFTIESLDNIMDIVLHIDYDDAFVAYINGVEVARANIGTPGVVPNYDDGANEWHEALIYSGGLPDKFEVGSYLDVLQENENVLTIQVHNYDAISSDMSLIPFLTLGMTNAPEEAQGAAEILNFGSSGLHTNFK</sequence>
<protein>
    <recommendedName>
        <fullName evidence="1">LTD domain-containing protein</fullName>
    </recommendedName>
</protein>
<dbReference type="InterPro" id="IPR001322">
    <property type="entry name" value="Lamin_tail_dom"/>
</dbReference>
<accession>A0A382NJY5</accession>
<dbReference type="InterPro" id="IPR036415">
    <property type="entry name" value="Lamin_tail_dom_sf"/>
</dbReference>
<feature type="domain" description="LTD" evidence="1">
    <location>
        <begin position="17"/>
        <end position="165"/>
    </location>
</feature>
<organism evidence="2">
    <name type="scientific">marine metagenome</name>
    <dbReference type="NCBI Taxonomy" id="408172"/>
    <lineage>
        <taxon>unclassified sequences</taxon>
        <taxon>metagenomes</taxon>
        <taxon>ecological metagenomes</taxon>
    </lineage>
</organism>